<dbReference type="EMBL" id="VORY01000020">
    <property type="protein sequence ID" value="TXD92508.1"/>
    <property type="molecule type" value="Genomic_DNA"/>
</dbReference>
<feature type="transmembrane region" description="Helical" evidence="7">
    <location>
        <begin position="307"/>
        <end position="332"/>
    </location>
</feature>
<evidence type="ECO:0000313" key="10">
    <source>
        <dbReference type="Proteomes" id="UP000321367"/>
    </source>
</evidence>
<dbReference type="PANTHER" id="PTHR23517">
    <property type="entry name" value="RESISTANCE PROTEIN MDTM, PUTATIVE-RELATED-RELATED"/>
    <property type="match status" value="1"/>
</dbReference>
<dbReference type="GO" id="GO:0005886">
    <property type="term" value="C:plasma membrane"/>
    <property type="evidence" value="ECO:0007669"/>
    <property type="project" value="UniProtKB-SubCell"/>
</dbReference>
<feature type="transmembrane region" description="Helical" evidence="7">
    <location>
        <begin position="344"/>
        <end position="362"/>
    </location>
</feature>
<keyword evidence="5 7" id="KW-1133">Transmembrane helix</keyword>
<keyword evidence="4 7" id="KW-0812">Transmembrane</keyword>
<keyword evidence="2" id="KW-0813">Transport</keyword>
<name>A0A5C6ZPX2_9FLAO</name>
<dbReference type="InterPro" id="IPR050171">
    <property type="entry name" value="MFS_Transporters"/>
</dbReference>
<feature type="transmembrane region" description="Helical" evidence="7">
    <location>
        <begin position="81"/>
        <end position="100"/>
    </location>
</feature>
<dbReference type="InterPro" id="IPR036259">
    <property type="entry name" value="MFS_trans_sf"/>
</dbReference>
<keyword evidence="6 7" id="KW-0472">Membrane</keyword>
<dbReference type="SUPFAM" id="SSF103473">
    <property type="entry name" value="MFS general substrate transporter"/>
    <property type="match status" value="1"/>
</dbReference>
<feature type="transmembrane region" description="Helical" evidence="7">
    <location>
        <begin position="55"/>
        <end position="74"/>
    </location>
</feature>
<dbReference type="Gene3D" id="1.20.1250.20">
    <property type="entry name" value="MFS general substrate transporter like domains"/>
    <property type="match status" value="1"/>
</dbReference>
<proteinExistence type="predicted"/>
<dbReference type="PANTHER" id="PTHR23517:SF2">
    <property type="entry name" value="MULTIDRUG RESISTANCE PROTEIN MDTH"/>
    <property type="match status" value="1"/>
</dbReference>
<evidence type="ECO:0000256" key="1">
    <source>
        <dbReference type="ARBA" id="ARBA00004651"/>
    </source>
</evidence>
<keyword evidence="10" id="KW-1185">Reference proteome</keyword>
<evidence type="ECO:0000259" key="8">
    <source>
        <dbReference type="PROSITE" id="PS50850"/>
    </source>
</evidence>
<reference evidence="9 10" key="1">
    <citation type="submission" date="2019-08" db="EMBL/GenBank/DDBJ databases">
        <title>Genome sequence of Gillisia hiemivivida IC154 (type strain).</title>
        <authorList>
            <person name="Bowman J.P."/>
        </authorList>
    </citation>
    <scope>NUCLEOTIDE SEQUENCE [LARGE SCALE GENOMIC DNA]</scope>
    <source>
        <strain evidence="9 10">IC154</strain>
    </source>
</reference>
<feature type="transmembrane region" description="Helical" evidence="7">
    <location>
        <begin position="20"/>
        <end position="43"/>
    </location>
</feature>
<feature type="transmembrane region" description="Helical" evidence="7">
    <location>
        <begin position="173"/>
        <end position="193"/>
    </location>
</feature>
<dbReference type="Pfam" id="PF07690">
    <property type="entry name" value="MFS_1"/>
    <property type="match status" value="1"/>
</dbReference>
<feature type="transmembrane region" description="Helical" evidence="7">
    <location>
        <begin position="283"/>
        <end position="301"/>
    </location>
</feature>
<evidence type="ECO:0000256" key="3">
    <source>
        <dbReference type="ARBA" id="ARBA00022475"/>
    </source>
</evidence>
<feature type="transmembrane region" description="Helical" evidence="7">
    <location>
        <begin position="106"/>
        <end position="134"/>
    </location>
</feature>
<comment type="subcellular location">
    <subcellularLocation>
        <location evidence="1">Cell membrane</location>
        <topology evidence="1">Multi-pass membrane protein</topology>
    </subcellularLocation>
</comment>
<dbReference type="GO" id="GO:0022857">
    <property type="term" value="F:transmembrane transporter activity"/>
    <property type="evidence" value="ECO:0007669"/>
    <property type="project" value="InterPro"/>
</dbReference>
<dbReference type="InterPro" id="IPR020846">
    <property type="entry name" value="MFS_dom"/>
</dbReference>
<organism evidence="9 10">
    <name type="scientific">Gillisia hiemivivida</name>
    <dbReference type="NCBI Taxonomy" id="291190"/>
    <lineage>
        <taxon>Bacteria</taxon>
        <taxon>Pseudomonadati</taxon>
        <taxon>Bacteroidota</taxon>
        <taxon>Flavobacteriia</taxon>
        <taxon>Flavobacteriales</taxon>
        <taxon>Flavobacteriaceae</taxon>
        <taxon>Gillisia</taxon>
    </lineage>
</organism>
<evidence type="ECO:0000313" key="9">
    <source>
        <dbReference type="EMBL" id="TXD92508.1"/>
    </source>
</evidence>
<comment type="caution">
    <text evidence="9">The sequence shown here is derived from an EMBL/GenBank/DDBJ whole genome shotgun (WGS) entry which is preliminary data.</text>
</comment>
<protein>
    <submittedName>
        <fullName evidence="9">MFS transporter</fullName>
    </submittedName>
</protein>
<evidence type="ECO:0000256" key="4">
    <source>
        <dbReference type="ARBA" id="ARBA00022692"/>
    </source>
</evidence>
<dbReference type="Proteomes" id="UP000321367">
    <property type="component" value="Unassembled WGS sequence"/>
</dbReference>
<gene>
    <name evidence="9" type="ORF">ES724_13540</name>
</gene>
<evidence type="ECO:0000256" key="2">
    <source>
        <dbReference type="ARBA" id="ARBA00022448"/>
    </source>
</evidence>
<dbReference type="PROSITE" id="PS50850">
    <property type="entry name" value="MFS"/>
    <property type="match status" value="1"/>
</dbReference>
<evidence type="ECO:0000256" key="5">
    <source>
        <dbReference type="ARBA" id="ARBA00022989"/>
    </source>
</evidence>
<feature type="transmembrane region" description="Helical" evidence="7">
    <location>
        <begin position="256"/>
        <end position="276"/>
    </location>
</feature>
<keyword evidence="3" id="KW-1003">Cell membrane</keyword>
<evidence type="ECO:0000256" key="6">
    <source>
        <dbReference type="ARBA" id="ARBA00023136"/>
    </source>
</evidence>
<dbReference type="RefSeq" id="WP_146933781.1">
    <property type="nucleotide sequence ID" value="NZ_CBCSHZ010000019.1"/>
</dbReference>
<dbReference type="InterPro" id="IPR011701">
    <property type="entry name" value="MFS"/>
</dbReference>
<evidence type="ECO:0000256" key="7">
    <source>
        <dbReference type="SAM" id="Phobius"/>
    </source>
</evidence>
<dbReference type="OrthoDB" id="5379144at2"/>
<accession>A0A5C6ZPX2</accession>
<feature type="domain" description="Major facilitator superfamily (MFS) profile" evidence="8">
    <location>
        <begin position="19"/>
        <end position="402"/>
    </location>
</feature>
<feature type="transmembrane region" description="Helical" evidence="7">
    <location>
        <begin position="374"/>
        <end position="397"/>
    </location>
</feature>
<dbReference type="AlphaFoldDB" id="A0A5C6ZPX2"/>
<feature type="transmembrane region" description="Helical" evidence="7">
    <location>
        <begin position="216"/>
        <end position="236"/>
    </location>
</feature>
<feature type="transmembrane region" description="Helical" evidence="7">
    <location>
        <begin position="146"/>
        <end position="167"/>
    </location>
</feature>
<sequence>MFQKIFRSYVDSFSDLRREVWLLALITFINRAGTMVIPFLSLYLTKNRGFSLEEVGWILTFFGLGSVTGSWLGGKLVDSIGHYKTMAGSLLISSVLFVLLQFPSSFWGICAGIFLVMAAADIFRPAVFVAISAYSKPQNRTRSVTLIRLAINLGFSAGPAIGGLIIASAGYSGLFWVDGITCLLAGILLLKLLHPKKAVENIREVNLDPQRVLKDFPYLIFIGAMVLFGFIFLQYFSTMPLFYAQEHGLTELEIGILLGMNGFLIFLFEMPLIKYLENKKVTAIFHVIIGTILVGLSFLAINLTGWIGVLVIGMILMTVGEMIAFPFSNTFALTRADKGKQGSYMALYSIAFSISHIFGHNSGMQLISKFGYVFTWNVMIALAAVSCGLLVYLAYLLKKETSTNI</sequence>